<evidence type="ECO:0000313" key="3">
    <source>
        <dbReference type="EMBL" id="CAL1165219.1"/>
    </source>
</evidence>
<evidence type="ECO:0000256" key="1">
    <source>
        <dbReference type="SAM" id="MobiDB-lite"/>
    </source>
</evidence>
<dbReference type="EMBL" id="CAMXCT010005254">
    <property type="protein sequence ID" value="CAI4011844.1"/>
    <property type="molecule type" value="Genomic_DNA"/>
</dbReference>
<reference evidence="3" key="2">
    <citation type="submission" date="2024-04" db="EMBL/GenBank/DDBJ databases">
        <authorList>
            <person name="Chen Y."/>
            <person name="Shah S."/>
            <person name="Dougan E. K."/>
            <person name="Thang M."/>
            <person name="Chan C."/>
        </authorList>
    </citation>
    <scope>NUCLEOTIDE SEQUENCE [LARGE SCALE GENOMIC DNA]</scope>
</reference>
<name>A0A9P1DK97_9DINO</name>
<dbReference type="Proteomes" id="UP001152797">
    <property type="component" value="Unassembled WGS sequence"/>
</dbReference>
<gene>
    <name evidence="2" type="ORF">C1SCF055_LOCUS36967</name>
</gene>
<sequence length="311" mass="33260">MQASLSTRSGGLGLRSVARHSVAGYAASLLATAPLCKEIDGNYDADQGAALHQVNLALPPADHFPVPAPHPPRQQGLSRALDRVVIAQLAAPGPGREAYRAHFQLLQQEGAGAWLHAFPNDALGLHVVTPLFRTMVRLRLRLPIADSDMACPLCDGTSDSFGDHARVCPCGGDRVKRHNQLRNILAGRARAAGLQPEVEKPNLLPPRPELQGGTEDGSQPRGNGRHLAASAADGSKASMDYEVRKCHHLDTLQACATEGLQFISILGEKRSLSAAIAARTSESSSVELQRLLQALGIALHRENARAIMRRL</sequence>
<comment type="caution">
    <text evidence="2">The sequence shown here is derived from an EMBL/GenBank/DDBJ whole genome shotgun (WGS) entry which is preliminary data.</text>
</comment>
<evidence type="ECO:0000313" key="2">
    <source>
        <dbReference type="EMBL" id="CAI4011844.1"/>
    </source>
</evidence>
<organism evidence="2">
    <name type="scientific">Cladocopium goreaui</name>
    <dbReference type="NCBI Taxonomy" id="2562237"/>
    <lineage>
        <taxon>Eukaryota</taxon>
        <taxon>Sar</taxon>
        <taxon>Alveolata</taxon>
        <taxon>Dinophyceae</taxon>
        <taxon>Suessiales</taxon>
        <taxon>Symbiodiniaceae</taxon>
        <taxon>Cladocopium</taxon>
    </lineage>
</organism>
<feature type="region of interest" description="Disordered" evidence="1">
    <location>
        <begin position="195"/>
        <end position="232"/>
    </location>
</feature>
<dbReference type="EMBL" id="CAMXCT020005254">
    <property type="protein sequence ID" value="CAL1165219.1"/>
    <property type="molecule type" value="Genomic_DNA"/>
</dbReference>
<accession>A0A9P1DK97</accession>
<dbReference type="OrthoDB" id="447441at2759"/>
<dbReference type="EMBL" id="CAMXCT030005254">
    <property type="protein sequence ID" value="CAL4799156.1"/>
    <property type="molecule type" value="Genomic_DNA"/>
</dbReference>
<dbReference type="AlphaFoldDB" id="A0A9P1DK97"/>
<evidence type="ECO:0000313" key="5">
    <source>
        <dbReference type="Proteomes" id="UP001152797"/>
    </source>
</evidence>
<reference evidence="2" key="1">
    <citation type="submission" date="2022-10" db="EMBL/GenBank/DDBJ databases">
        <authorList>
            <person name="Chen Y."/>
            <person name="Dougan E. K."/>
            <person name="Chan C."/>
            <person name="Rhodes N."/>
            <person name="Thang M."/>
        </authorList>
    </citation>
    <scope>NUCLEOTIDE SEQUENCE</scope>
</reference>
<proteinExistence type="predicted"/>
<feature type="non-terminal residue" evidence="2">
    <location>
        <position position="1"/>
    </location>
</feature>
<keyword evidence="5" id="KW-1185">Reference proteome</keyword>
<evidence type="ECO:0000313" key="4">
    <source>
        <dbReference type="EMBL" id="CAL4799156.1"/>
    </source>
</evidence>
<protein>
    <submittedName>
        <fullName evidence="4">132 kDa protein</fullName>
    </submittedName>
</protein>